<organism evidence="2 3">
    <name type="scientific">Streptodolium elevatio</name>
    <dbReference type="NCBI Taxonomy" id="3157996"/>
    <lineage>
        <taxon>Bacteria</taxon>
        <taxon>Bacillati</taxon>
        <taxon>Actinomycetota</taxon>
        <taxon>Actinomycetes</taxon>
        <taxon>Kitasatosporales</taxon>
        <taxon>Streptomycetaceae</taxon>
        <taxon>Streptodolium</taxon>
    </lineage>
</organism>
<gene>
    <name evidence="2" type="ORF">AB0C36_15600</name>
</gene>
<evidence type="ECO:0000313" key="2">
    <source>
        <dbReference type="EMBL" id="MEU8134931.1"/>
    </source>
</evidence>
<feature type="transmembrane region" description="Helical" evidence="1">
    <location>
        <begin position="38"/>
        <end position="54"/>
    </location>
</feature>
<keyword evidence="1" id="KW-0812">Transmembrane</keyword>
<name>A0ABV3DGX9_9ACTN</name>
<dbReference type="RefSeq" id="WP_358354026.1">
    <property type="nucleotide sequence ID" value="NZ_JBEZFP010000034.1"/>
</dbReference>
<keyword evidence="3" id="KW-1185">Reference proteome</keyword>
<accession>A0ABV3DGX9</accession>
<comment type="caution">
    <text evidence="2">The sequence shown here is derived from an EMBL/GenBank/DDBJ whole genome shotgun (WGS) entry which is preliminary data.</text>
</comment>
<dbReference type="EMBL" id="JBEZFP010000034">
    <property type="protein sequence ID" value="MEU8134931.1"/>
    <property type="molecule type" value="Genomic_DNA"/>
</dbReference>
<evidence type="ECO:0000313" key="3">
    <source>
        <dbReference type="Proteomes" id="UP001551482"/>
    </source>
</evidence>
<keyword evidence="1" id="KW-0472">Membrane</keyword>
<sequence length="56" mass="6323">MPRPDRDPAPDPVSLPRPAFELRAGGLHITLQRVPYKLLLWVVLVGGPTLYVYLTR</sequence>
<evidence type="ECO:0000256" key="1">
    <source>
        <dbReference type="SAM" id="Phobius"/>
    </source>
</evidence>
<reference evidence="2 3" key="1">
    <citation type="submission" date="2024-06" db="EMBL/GenBank/DDBJ databases">
        <title>The Natural Products Discovery Center: Release of the First 8490 Sequenced Strains for Exploring Actinobacteria Biosynthetic Diversity.</title>
        <authorList>
            <person name="Kalkreuter E."/>
            <person name="Kautsar S.A."/>
            <person name="Yang D."/>
            <person name="Bader C.D."/>
            <person name="Teijaro C.N."/>
            <person name="Fluegel L."/>
            <person name="Davis C.M."/>
            <person name="Simpson J.R."/>
            <person name="Lauterbach L."/>
            <person name="Steele A.D."/>
            <person name="Gui C."/>
            <person name="Meng S."/>
            <person name="Li G."/>
            <person name="Viehrig K."/>
            <person name="Ye F."/>
            <person name="Su P."/>
            <person name="Kiefer A.F."/>
            <person name="Nichols A."/>
            <person name="Cepeda A.J."/>
            <person name="Yan W."/>
            <person name="Fan B."/>
            <person name="Jiang Y."/>
            <person name="Adhikari A."/>
            <person name="Zheng C.-J."/>
            <person name="Schuster L."/>
            <person name="Cowan T.M."/>
            <person name="Smanski M.J."/>
            <person name="Chevrette M.G."/>
            <person name="De Carvalho L.P.S."/>
            <person name="Shen B."/>
        </authorList>
    </citation>
    <scope>NUCLEOTIDE SEQUENCE [LARGE SCALE GENOMIC DNA]</scope>
    <source>
        <strain evidence="2 3">NPDC048946</strain>
    </source>
</reference>
<keyword evidence="1" id="KW-1133">Transmembrane helix</keyword>
<protein>
    <submittedName>
        <fullName evidence="2">Uncharacterized protein</fullName>
    </submittedName>
</protein>
<proteinExistence type="predicted"/>
<dbReference type="Proteomes" id="UP001551482">
    <property type="component" value="Unassembled WGS sequence"/>
</dbReference>